<proteinExistence type="predicted"/>
<dbReference type="InterPro" id="IPR056884">
    <property type="entry name" value="NPHP3-like_N"/>
</dbReference>
<dbReference type="PANTHER" id="PTHR10039">
    <property type="entry name" value="AMELOGENIN"/>
    <property type="match status" value="1"/>
</dbReference>
<name>A0A8H4VQW8_9AGAR</name>
<dbReference type="Proteomes" id="UP000521872">
    <property type="component" value="Unassembled WGS sequence"/>
</dbReference>
<keyword evidence="1" id="KW-0677">Repeat</keyword>
<protein>
    <recommendedName>
        <fullName evidence="3">Nephrocystin 3-like N-terminal domain-containing protein</fullName>
    </recommendedName>
</protein>
<accession>A0A8H4VQW8</accession>
<gene>
    <name evidence="4" type="ORF">D9613_009751</name>
</gene>
<evidence type="ECO:0000256" key="2">
    <source>
        <dbReference type="SAM" id="MobiDB-lite"/>
    </source>
</evidence>
<feature type="region of interest" description="Disordered" evidence="2">
    <location>
        <begin position="806"/>
        <end position="833"/>
    </location>
</feature>
<dbReference type="AlphaFoldDB" id="A0A8H4VQW8"/>
<dbReference type="Pfam" id="PF24883">
    <property type="entry name" value="NPHP3_N"/>
    <property type="match status" value="1"/>
</dbReference>
<dbReference type="EMBL" id="JAACJL010000017">
    <property type="protein sequence ID" value="KAF4618762.1"/>
    <property type="molecule type" value="Genomic_DNA"/>
</dbReference>
<organism evidence="4 5">
    <name type="scientific">Agrocybe pediades</name>
    <dbReference type="NCBI Taxonomy" id="84607"/>
    <lineage>
        <taxon>Eukaryota</taxon>
        <taxon>Fungi</taxon>
        <taxon>Dikarya</taxon>
        <taxon>Basidiomycota</taxon>
        <taxon>Agaricomycotina</taxon>
        <taxon>Agaricomycetes</taxon>
        <taxon>Agaricomycetidae</taxon>
        <taxon>Agaricales</taxon>
        <taxon>Agaricineae</taxon>
        <taxon>Strophariaceae</taxon>
        <taxon>Agrocybe</taxon>
    </lineage>
</organism>
<evidence type="ECO:0000256" key="1">
    <source>
        <dbReference type="ARBA" id="ARBA00022737"/>
    </source>
</evidence>
<evidence type="ECO:0000313" key="5">
    <source>
        <dbReference type="Proteomes" id="UP000521872"/>
    </source>
</evidence>
<evidence type="ECO:0000313" key="4">
    <source>
        <dbReference type="EMBL" id="KAF4618762.1"/>
    </source>
</evidence>
<keyword evidence="5" id="KW-1185">Reference proteome</keyword>
<reference evidence="4 5" key="1">
    <citation type="submission" date="2019-12" db="EMBL/GenBank/DDBJ databases">
        <authorList>
            <person name="Floudas D."/>
            <person name="Bentzer J."/>
            <person name="Ahren D."/>
            <person name="Johansson T."/>
            <person name="Persson P."/>
            <person name="Tunlid A."/>
        </authorList>
    </citation>
    <scope>NUCLEOTIDE SEQUENCE [LARGE SCALE GENOMIC DNA]</scope>
    <source>
        <strain evidence="4 5">CBS 102.39</strain>
    </source>
</reference>
<dbReference type="PANTHER" id="PTHR10039:SF14">
    <property type="entry name" value="NACHT DOMAIN-CONTAINING PROTEIN"/>
    <property type="match status" value="1"/>
</dbReference>
<feature type="domain" description="Nephrocystin 3-like N-terminal" evidence="3">
    <location>
        <begin position="87"/>
        <end position="240"/>
    </location>
</feature>
<sequence>MSDPYASPKFINFEKPAIISGGTFTQHVTVHNGENAGYATLLQNVATAAIHDSIDVVDPPKCHPNTRVAIIESIIDWAKGVADEDIDQKSIIWLNGGAGAGKSAIARSVAEQCVEEGLLLGSFFFAAGDPTRNHVGRLVATLCYQICKILPEFREMVSRLLLHDPLIFKSSIGTQLTTVVINTLSRILSVNHSGTTKIPTLIIIDGLDECSETMDQRNLLSALQEATQSMPHLRFLICSRPEKHINAAFGLPQMTRIFYKIFLGDNYRASEDIRCYLEDKFMQIKEGHLHKHTLPAAWPTYEIIEDLVKKSSGMFIYASTVIRYIESPGHKPHQRLEALLNLRPAFKDLPFTQLDALYRHIIHKAEDTSKVLDILAFPVLYSQFPVTIIELLLQLEQGDVAVMLADLHSVVVVTSGEDSVIKFLHKSLVDFLSDHQRAGDLYRDPSAALLKHFAHTITAFSIPFFPEIDTLGRTGYLTINSSEAVARLLKKNEVLYTLCHFPKDTGPVSSDILQAARQFPMVQFTRRLLSPKNPFGDERNLPWYAFPSCMDFLGFYFDYFWRITSSFVQNEPSPGSLEEIMLVYAEQKRQHCEGVLAALENDWSDNGQAYFIYVFHYLLLDLRHKHRRMCDSLNDLYDYKFRGADAFGGTIDGWQGGTMQSLFRRWKFDSWRKDDFPRTSYELTKDSKQKSIFAGLSANFCLAPLCDEQTTRQDARRISMITGTNQRKRRERPWRWRQLSRRRSHNNGLGNGMGVCIRRVQRLPVPESTQWAKPFLLRLDRNGRSYRKLGFFDPIFEDVSAAENKDTRLSGRQSGRQSGGQSGGLHNRESWQRDSQPRHVLHCRTGGHWISLFADNEWL</sequence>
<dbReference type="SUPFAM" id="SSF52540">
    <property type="entry name" value="P-loop containing nucleoside triphosphate hydrolases"/>
    <property type="match status" value="1"/>
</dbReference>
<dbReference type="InterPro" id="IPR027417">
    <property type="entry name" value="P-loop_NTPase"/>
</dbReference>
<comment type="caution">
    <text evidence="4">The sequence shown here is derived from an EMBL/GenBank/DDBJ whole genome shotgun (WGS) entry which is preliminary data.</text>
</comment>
<dbReference type="Gene3D" id="3.40.50.300">
    <property type="entry name" value="P-loop containing nucleotide triphosphate hydrolases"/>
    <property type="match status" value="1"/>
</dbReference>
<evidence type="ECO:0000259" key="3">
    <source>
        <dbReference type="Pfam" id="PF24883"/>
    </source>
</evidence>